<feature type="domain" description="Peptidase C14 caspase" evidence="2">
    <location>
        <begin position="42"/>
        <end position="319"/>
    </location>
</feature>
<gene>
    <name evidence="3" type="ORF">PMG25_20325</name>
</gene>
<dbReference type="SUPFAM" id="SSF52129">
    <property type="entry name" value="Caspase-like"/>
    <property type="match status" value="1"/>
</dbReference>
<dbReference type="PANTHER" id="PTHR48104">
    <property type="entry name" value="METACASPASE-4"/>
    <property type="match status" value="1"/>
</dbReference>
<accession>A0ABT7BBI6</accession>
<dbReference type="PANTHER" id="PTHR48104:SF30">
    <property type="entry name" value="METACASPASE-1"/>
    <property type="match status" value="1"/>
</dbReference>
<keyword evidence="4" id="KW-1185">Reference proteome</keyword>
<dbReference type="RefSeq" id="WP_283768718.1">
    <property type="nucleotide sequence ID" value="NZ_JAQOSO010000104.1"/>
</dbReference>
<dbReference type="InterPro" id="IPR011189">
    <property type="entry name" value="UCP_caspase_lke"/>
</dbReference>
<organism evidence="3 4">
    <name type="scientific">Roseofilum capinflatum BLCC-M114</name>
    <dbReference type="NCBI Taxonomy" id="3022440"/>
    <lineage>
        <taxon>Bacteria</taxon>
        <taxon>Bacillati</taxon>
        <taxon>Cyanobacteriota</taxon>
        <taxon>Cyanophyceae</taxon>
        <taxon>Desertifilales</taxon>
        <taxon>Desertifilaceae</taxon>
        <taxon>Roseofilum</taxon>
        <taxon>Roseofilum capinflatum</taxon>
    </lineage>
</organism>
<evidence type="ECO:0000259" key="2">
    <source>
        <dbReference type="Pfam" id="PF00656"/>
    </source>
</evidence>
<dbReference type="InterPro" id="IPR011600">
    <property type="entry name" value="Pept_C14_caspase"/>
</dbReference>
<name>A0ABT7BBI6_9CYAN</name>
<reference evidence="3 4" key="1">
    <citation type="submission" date="2023-01" db="EMBL/GenBank/DDBJ databases">
        <title>Novel diversity within Roseofilum (Cyanobacteria; Desertifilaceae) from marine benthic mats with descriptions of four novel species.</title>
        <authorList>
            <person name="Wang Y."/>
            <person name="Berthold D.E."/>
            <person name="Hu J."/>
            <person name="Lefler F.W."/>
            <person name="Laughinghouse H.D. IV."/>
        </authorList>
    </citation>
    <scope>NUCLEOTIDE SEQUENCE [LARGE SCALE GENOMIC DNA]</scope>
    <source>
        <strain evidence="3 4">BLCC-M114</strain>
    </source>
</reference>
<comment type="caution">
    <text evidence="3">The sequence shown here is derived from an EMBL/GenBank/DDBJ whole genome shotgun (WGS) entry which is preliminary data.</text>
</comment>
<dbReference type="EMBL" id="JAQOSO010000104">
    <property type="protein sequence ID" value="MDJ1176435.1"/>
    <property type="molecule type" value="Genomic_DNA"/>
</dbReference>
<sequence length="776" mass="84577">MMKRREFLQQAGLALATLGISEASLWQMSDRTLAAIAKPTSRKLALLVGINQYPLKENLKLQGCVTDVELQRELLIHRLGFSSRDVLTLTNEQATREKIESAFINHLISQAGPDDVVVFHFSGYGRCVQTRESPVELQSSLVPIDGNALEASGGPINDLLESTLQLLLKSLKTSQVVTILDTSYATLDRQQVGVLRGRSYPSGKPSWESSAIQLTPEVQALQDELRNNLKADAEQLRVQRRFGQLPGVVISAAMPIQRPIEQGVTPAPSQVRGQQAFESQWRGFSAGLLTYGLTQNLWLATPGTRLPVSLATVSNQVQQLAGDREQPRLSGSKSQEPSQTISQWQPLDREGADGTIEAIAEDGKTLTLWLGGLYPQVLNNYQPHGLFQIVPSPDSESDSNANGRIQLRSIEGLKAKAVTIANTENPPHPQKGALIQETVRFLSRSINLVVGICEDLERIERVDATSAFSAIPNVSTVVLGESSQAVNCVFSQVKHSDLSEGANLHNSYGLFSPGLDLIPQTLGEKDEAVKTAVRRLTPTLDILWGMKLLQLTLNQGSSYLAVRATLEKLNPERQLLARQEPPRSPLPRTSTAKLPSLLNLEIGTQIGYRLHNQEDRPVYVLLLGWDHSGMLKIFQPSKVSISPKSATPSSGDKTEPELAMENQQLVIPPGESIVLPEAIAPVEWTVCCGQGLAQTQVIFSVAPFTQTAKVLKLAEASAGAKSLSGTVKNPGATAKAVLEDLHQASRAEIEPEWSKPDSYALSVKAWCSLSFIYRVV</sequence>
<dbReference type="Pfam" id="PF00656">
    <property type="entry name" value="Peptidase_C14"/>
    <property type="match status" value="1"/>
</dbReference>
<evidence type="ECO:0000313" key="3">
    <source>
        <dbReference type="EMBL" id="MDJ1176435.1"/>
    </source>
</evidence>
<protein>
    <submittedName>
        <fullName evidence="3">Caspase family protein</fullName>
    </submittedName>
</protein>
<feature type="region of interest" description="Disordered" evidence="1">
    <location>
        <begin position="319"/>
        <end position="348"/>
    </location>
</feature>
<dbReference type="PIRSF" id="PIRSF007398">
    <property type="entry name" value="Sll0148_caspase"/>
    <property type="match status" value="1"/>
</dbReference>
<dbReference type="InterPro" id="IPR050452">
    <property type="entry name" value="Metacaspase"/>
</dbReference>
<feature type="compositionally biased region" description="Polar residues" evidence="1">
    <location>
        <begin position="329"/>
        <end position="345"/>
    </location>
</feature>
<proteinExistence type="predicted"/>
<evidence type="ECO:0000256" key="1">
    <source>
        <dbReference type="SAM" id="MobiDB-lite"/>
    </source>
</evidence>
<dbReference type="Proteomes" id="UP001235849">
    <property type="component" value="Unassembled WGS sequence"/>
</dbReference>
<dbReference type="InterPro" id="IPR029030">
    <property type="entry name" value="Caspase-like_dom_sf"/>
</dbReference>
<evidence type="ECO:0000313" key="4">
    <source>
        <dbReference type="Proteomes" id="UP001235849"/>
    </source>
</evidence>
<dbReference type="Gene3D" id="3.40.50.1460">
    <property type="match status" value="1"/>
</dbReference>